<reference evidence="4" key="1">
    <citation type="submission" date="2025-08" db="UniProtKB">
        <authorList>
            <consortium name="Ensembl"/>
        </authorList>
    </citation>
    <scope>IDENTIFICATION</scope>
</reference>
<accession>A0A8C4VTP3</accession>
<evidence type="ECO:0000313" key="5">
    <source>
        <dbReference type="Proteomes" id="UP000694390"/>
    </source>
</evidence>
<organism evidence="4 5">
    <name type="scientific">Gopherus evgoodei</name>
    <name type="common">Goodes thornscrub tortoise</name>
    <dbReference type="NCBI Taxonomy" id="1825980"/>
    <lineage>
        <taxon>Eukaryota</taxon>
        <taxon>Metazoa</taxon>
        <taxon>Chordata</taxon>
        <taxon>Craniata</taxon>
        <taxon>Vertebrata</taxon>
        <taxon>Euteleostomi</taxon>
        <taxon>Archelosauria</taxon>
        <taxon>Testudinata</taxon>
        <taxon>Testudines</taxon>
        <taxon>Cryptodira</taxon>
        <taxon>Durocryptodira</taxon>
        <taxon>Testudinoidea</taxon>
        <taxon>Testudinidae</taxon>
        <taxon>Gopherus</taxon>
    </lineage>
</organism>
<dbReference type="InterPro" id="IPR028748">
    <property type="entry name" value="CATSPERB"/>
</dbReference>
<dbReference type="InterPro" id="IPR048788">
    <property type="entry name" value="CATSPERB_2nd"/>
</dbReference>
<dbReference type="PANTHER" id="PTHR14705:SF0">
    <property type="entry name" value="CATION CHANNEL SPERM-ASSOCIATED AUXILIARY SUBUNIT BETA"/>
    <property type="match status" value="1"/>
</dbReference>
<keyword evidence="1" id="KW-0472">Membrane</keyword>
<name>A0A8C4VTP3_9SAUR</name>
<dbReference type="Pfam" id="PF21548">
    <property type="entry name" value="CATSPERB_2nd"/>
    <property type="match status" value="1"/>
</dbReference>
<dbReference type="Ensembl" id="ENSGEVT00005005181.1">
    <property type="protein sequence ID" value="ENSGEVP00005004974.1"/>
    <property type="gene ID" value="ENSGEVG00005003518.1"/>
</dbReference>
<keyword evidence="5" id="KW-1185">Reference proteome</keyword>
<reference evidence="4" key="2">
    <citation type="submission" date="2025-09" db="UniProtKB">
        <authorList>
            <consortium name="Ensembl"/>
        </authorList>
    </citation>
    <scope>IDENTIFICATION</scope>
</reference>
<sequence>MTLWTKLHWHIALETPVCFPLSPLFLIVLLLSIFIACLVYLFFILFFLLCIGFHFPNLNLFFGWLQVMRKSLYEGRLKNEKKNLLCKTLLLCLEKTLNAVHLYSLYVQPDIAPIEEWFVRFTMHHRLNMFTTEGTLLDVFREPLLQWHLGKPINSTEIDALIPDVINITVSKCPCANDVAVIALICNDTVYGKLCICEFEYIHHKSVDQYCAGLSLVNIILTNNRLIILTTLGLFISQDLRYPTGRILNVCEFDDYFSANVWYNVQCLANVSTCFYSNDPYTEWYSCLPHRFHGGKTLSRRVVAFLIDYQQNTGIGLITVQITKDEYRQITQECRDHKLNRQTKFPVFWFPDPKFLPFGMFFHPGSHFLYVYGSQVCISGNIYGSEV</sequence>
<feature type="domain" description="Cation channel sperm-associated auxiliary subunit beta 2nd" evidence="3">
    <location>
        <begin position="153"/>
        <end position="379"/>
    </location>
</feature>
<dbReference type="GeneTree" id="ENSGT00390000008198"/>
<feature type="transmembrane region" description="Helical" evidence="1">
    <location>
        <begin position="24"/>
        <end position="51"/>
    </location>
</feature>
<dbReference type="GO" id="GO:0036128">
    <property type="term" value="C:CatSper complex"/>
    <property type="evidence" value="ECO:0007669"/>
    <property type="project" value="InterPro"/>
</dbReference>
<keyword evidence="1" id="KW-0812">Transmembrane</keyword>
<dbReference type="InterPro" id="IPR048786">
    <property type="entry name" value="CATSPERB_N"/>
</dbReference>
<proteinExistence type="predicted"/>
<feature type="domain" description="Cation channel sperm-associated auxiliary subunit beta N-terminal" evidence="2">
    <location>
        <begin position="107"/>
        <end position="138"/>
    </location>
</feature>
<evidence type="ECO:0000259" key="3">
    <source>
        <dbReference type="Pfam" id="PF21548"/>
    </source>
</evidence>
<dbReference type="Proteomes" id="UP000694390">
    <property type="component" value="Unassembled WGS sequence"/>
</dbReference>
<evidence type="ECO:0000259" key="2">
    <source>
        <dbReference type="Pfam" id="PF21541"/>
    </source>
</evidence>
<dbReference type="AlphaFoldDB" id="A0A8C4VTP3"/>
<keyword evidence="1" id="KW-1133">Transmembrane helix</keyword>
<dbReference type="PANTHER" id="PTHR14705">
    <property type="entry name" value="CATION CHANNEL SPERM-ASSOCIATED PROTEIN SUBUNIT BETA"/>
    <property type="match status" value="1"/>
</dbReference>
<evidence type="ECO:0000256" key="1">
    <source>
        <dbReference type="SAM" id="Phobius"/>
    </source>
</evidence>
<dbReference type="GO" id="GO:0005929">
    <property type="term" value="C:cilium"/>
    <property type="evidence" value="ECO:0007669"/>
    <property type="project" value="TreeGrafter"/>
</dbReference>
<evidence type="ECO:0000313" key="4">
    <source>
        <dbReference type="Ensembl" id="ENSGEVP00005004974.1"/>
    </source>
</evidence>
<protein>
    <submittedName>
        <fullName evidence="4">Uncharacterized protein</fullName>
    </submittedName>
</protein>
<dbReference type="OrthoDB" id="2159869at2759"/>
<dbReference type="Pfam" id="PF21541">
    <property type="entry name" value="CATSPERB_1st"/>
    <property type="match status" value="1"/>
</dbReference>